<dbReference type="EC" id="3.2.2.6" evidence="1"/>
<dbReference type="Pfam" id="PF01582">
    <property type="entry name" value="TIR"/>
    <property type="match status" value="1"/>
</dbReference>
<dbReference type="GO" id="GO:0007165">
    <property type="term" value="P:signal transduction"/>
    <property type="evidence" value="ECO:0007669"/>
    <property type="project" value="InterPro"/>
</dbReference>
<keyword evidence="2" id="KW-0378">Hydrolase</keyword>
<keyword evidence="3" id="KW-0520">NAD</keyword>
<dbReference type="GO" id="GO:0061809">
    <property type="term" value="F:NAD+ nucleosidase activity, cyclic ADP-ribose generating"/>
    <property type="evidence" value="ECO:0007669"/>
    <property type="project" value="UniProtKB-EC"/>
</dbReference>
<dbReference type="PROSITE" id="PS50104">
    <property type="entry name" value="TIR"/>
    <property type="match status" value="1"/>
</dbReference>
<evidence type="ECO:0000256" key="4">
    <source>
        <dbReference type="ARBA" id="ARBA00047304"/>
    </source>
</evidence>
<dbReference type="SUPFAM" id="SSF52200">
    <property type="entry name" value="Toll/Interleukin receptor TIR domain"/>
    <property type="match status" value="1"/>
</dbReference>
<dbReference type="InterPro" id="IPR035897">
    <property type="entry name" value="Toll_tir_struct_dom_sf"/>
</dbReference>
<evidence type="ECO:0000259" key="6">
    <source>
        <dbReference type="PROSITE" id="PS50104"/>
    </source>
</evidence>
<evidence type="ECO:0000256" key="2">
    <source>
        <dbReference type="ARBA" id="ARBA00022801"/>
    </source>
</evidence>
<proteinExistence type="predicted"/>
<sequence length="224" mass="25272">MEKRKREWTNENEEVSLAGVKKHGFGNPNSLSDSQLASSLANQSKRKREWSNEDPSSTSIPSMASSSSNDHNKSYQYDVFLSFSGEDTRKTFVDHLYAALDQHGISTFKDDEKLEKGKKIKDDLLQSIEESRLYIIVLSKSYAASSWCLNELLKIMECHKMNEHTAFPVFYDVDPSDVRKQSGSVGEALAKHTNKTKSEVDKWREALTEAANLSGWNVKNIADG</sequence>
<dbReference type="Gene3D" id="3.40.50.10140">
    <property type="entry name" value="Toll/interleukin-1 receptor homology (TIR) domain"/>
    <property type="match status" value="1"/>
</dbReference>
<dbReference type="InterPro" id="IPR000157">
    <property type="entry name" value="TIR_dom"/>
</dbReference>
<comment type="catalytic activity">
    <reaction evidence="4">
        <text>NAD(+) + H2O = ADP-D-ribose + nicotinamide + H(+)</text>
        <dbReference type="Rhea" id="RHEA:16301"/>
        <dbReference type="ChEBI" id="CHEBI:15377"/>
        <dbReference type="ChEBI" id="CHEBI:15378"/>
        <dbReference type="ChEBI" id="CHEBI:17154"/>
        <dbReference type="ChEBI" id="CHEBI:57540"/>
        <dbReference type="ChEBI" id="CHEBI:57967"/>
        <dbReference type="EC" id="3.2.2.6"/>
    </reaction>
    <physiologicalReaction direction="left-to-right" evidence="4">
        <dbReference type="Rhea" id="RHEA:16302"/>
    </physiologicalReaction>
</comment>
<dbReference type="Proteomes" id="UP001229421">
    <property type="component" value="Unassembled WGS sequence"/>
</dbReference>
<protein>
    <recommendedName>
        <fullName evidence="1">ADP-ribosyl cyclase/cyclic ADP-ribose hydrolase</fullName>
        <ecNumber evidence="1">3.2.2.6</ecNumber>
    </recommendedName>
</protein>
<dbReference type="FunFam" id="3.40.50.10140:FF:000007">
    <property type="entry name" value="Disease resistance protein (TIR-NBS-LRR class)"/>
    <property type="match status" value="1"/>
</dbReference>
<evidence type="ECO:0000256" key="3">
    <source>
        <dbReference type="ARBA" id="ARBA00023027"/>
    </source>
</evidence>
<dbReference type="AlphaFoldDB" id="A0AAD8KP71"/>
<evidence type="ECO:0000256" key="1">
    <source>
        <dbReference type="ARBA" id="ARBA00011982"/>
    </source>
</evidence>
<evidence type="ECO:0000313" key="8">
    <source>
        <dbReference type="Proteomes" id="UP001229421"/>
    </source>
</evidence>
<evidence type="ECO:0000313" key="7">
    <source>
        <dbReference type="EMBL" id="KAK1425123.1"/>
    </source>
</evidence>
<feature type="compositionally biased region" description="Low complexity" evidence="5">
    <location>
        <begin position="29"/>
        <end position="43"/>
    </location>
</feature>
<accession>A0AAD8KP71</accession>
<reference evidence="7" key="1">
    <citation type="journal article" date="2023" name="bioRxiv">
        <title>Improved chromosome-level genome assembly for marigold (Tagetes erecta).</title>
        <authorList>
            <person name="Jiang F."/>
            <person name="Yuan L."/>
            <person name="Wang S."/>
            <person name="Wang H."/>
            <person name="Xu D."/>
            <person name="Wang A."/>
            <person name="Fan W."/>
        </authorList>
    </citation>
    <scope>NUCLEOTIDE SEQUENCE</scope>
    <source>
        <strain evidence="7">WSJ</strain>
        <tissue evidence="7">Leaf</tissue>
    </source>
</reference>
<feature type="compositionally biased region" description="Low complexity" evidence="5">
    <location>
        <begin position="56"/>
        <end position="68"/>
    </location>
</feature>
<dbReference type="PANTHER" id="PTHR32009">
    <property type="entry name" value="TMV RESISTANCE PROTEIN N-LIKE"/>
    <property type="match status" value="1"/>
</dbReference>
<dbReference type="EMBL" id="JAUHHV010000005">
    <property type="protein sequence ID" value="KAK1425123.1"/>
    <property type="molecule type" value="Genomic_DNA"/>
</dbReference>
<feature type="region of interest" description="Disordered" evidence="5">
    <location>
        <begin position="1"/>
        <end position="70"/>
    </location>
</feature>
<organism evidence="7 8">
    <name type="scientific">Tagetes erecta</name>
    <name type="common">African marigold</name>
    <dbReference type="NCBI Taxonomy" id="13708"/>
    <lineage>
        <taxon>Eukaryota</taxon>
        <taxon>Viridiplantae</taxon>
        <taxon>Streptophyta</taxon>
        <taxon>Embryophyta</taxon>
        <taxon>Tracheophyta</taxon>
        <taxon>Spermatophyta</taxon>
        <taxon>Magnoliopsida</taxon>
        <taxon>eudicotyledons</taxon>
        <taxon>Gunneridae</taxon>
        <taxon>Pentapetalae</taxon>
        <taxon>asterids</taxon>
        <taxon>campanulids</taxon>
        <taxon>Asterales</taxon>
        <taxon>Asteraceae</taxon>
        <taxon>Asteroideae</taxon>
        <taxon>Heliantheae alliance</taxon>
        <taxon>Tageteae</taxon>
        <taxon>Tagetes</taxon>
    </lineage>
</organism>
<dbReference type="PANTHER" id="PTHR32009:SF39">
    <property type="entry name" value="TIR DOMAIN-CONTAINING PROTEIN"/>
    <property type="match status" value="1"/>
</dbReference>
<evidence type="ECO:0000256" key="5">
    <source>
        <dbReference type="SAM" id="MobiDB-lite"/>
    </source>
</evidence>
<keyword evidence="8" id="KW-1185">Reference proteome</keyword>
<comment type="caution">
    <text evidence="7">The sequence shown here is derived from an EMBL/GenBank/DDBJ whole genome shotgun (WGS) entry which is preliminary data.</text>
</comment>
<feature type="domain" description="TIR" evidence="6">
    <location>
        <begin position="75"/>
        <end position="224"/>
    </location>
</feature>
<gene>
    <name evidence="7" type="ORF">QVD17_20468</name>
</gene>
<name>A0AAD8KP71_TARER</name>
<dbReference type="SMART" id="SM00255">
    <property type="entry name" value="TIR"/>
    <property type="match status" value="1"/>
</dbReference>